<dbReference type="PANTHER" id="PTHR31571">
    <property type="entry name" value="ALTERED INHERITANCE OF MITOCHONDRIA PROTEIN 6"/>
    <property type="match status" value="1"/>
</dbReference>
<dbReference type="InterPro" id="IPR051236">
    <property type="entry name" value="HAT_RTT109-like"/>
</dbReference>
<feature type="signal peptide" evidence="2">
    <location>
        <begin position="1"/>
        <end position="18"/>
    </location>
</feature>
<keyword evidence="2" id="KW-0732">Signal</keyword>
<organism evidence="3 4">
    <name type="scientific">Niabella drilacis (strain DSM 25811 / CCM 8410 / CCUG 62505 / LMG 26954 / E90)</name>
    <dbReference type="NCBI Taxonomy" id="1285928"/>
    <lineage>
        <taxon>Bacteria</taxon>
        <taxon>Pseudomonadati</taxon>
        <taxon>Bacteroidota</taxon>
        <taxon>Chitinophagia</taxon>
        <taxon>Chitinophagales</taxon>
        <taxon>Chitinophagaceae</taxon>
        <taxon>Niabella</taxon>
    </lineage>
</organism>
<dbReference type="InterPro" id="IPR039559">
    <property type="entry name" value="AIM6_PI-PLC-like_dom"/>
</dbReference>
<dbReference type="PANTHER" id="PTHR31571:SF1">
    <property type="entry name" value="ALTERED INHERITANCE OF MITOCHONDRIA PROTEIN 6"/>
    <property type="match status" value="1"/>
</dbReference>
<dbReference type="OrthoDB" id="9794455at2"/>
<dbReference type="Proteomes" id="UP000198757">
    <property type="component" value="Unassembled WGS sequence"/>
</dbReference>
<dbReference type="CDD" id="cd08577">
    <property type="entry name" value="PI-PLCc_GDPD_SF_unchar3"/>
    <property type="match status" value="1"/>
</dbReference>
<reference evidence="4" key="1">
    <citation type="submission" date="2016-10" db="EMBL/GenBank/DDBJ databases">
        <authorList>
            <person name="Varghese N."/>
            <person name="Submissions S."/>
        </authorList>
    </citation>
    <scope>NUCLEOTIDE SEQUENCE [LARGE SCALE GENOMIC DNA]</scope>
    <source>
        <strain evidence="4">DSM 25811 / CCM 8410 / LMG 26954 / E90</strain>
    </source>
</reference>
<dbReference type="GO" id="GO:0008081">
    <property type="term" value="F:phosphoric diester hydrolase activity"/>
    <property type="evidence" value="ECO:0007669"/>
    <property type="project" value="InterPro"/>
</dbReference>
<dbReference type="STRING" id="1285928.SAMN04487894_101173"/>
<dbReference type="EMBL" id="FMZO01000001">
    <property type="protein sequence ID" value="SDC04135.1"/>
    <property type="molecule type" value="Genomic_DNA"/>
</dbReference>
<keyword evidence="4" id="KW-1185">Reference proteome</keyword>
<evidence type="ECO:0000313" key="4">
    <source>
        <dbReference type="Proteomes" id="UP000198757"/>
    </source>
</evidence>
<sequence>MRINMFLFLLLIALGGNAQPRSYTVGNAHSHNDYEQDRPFWAAYEAGFGSVEADVFLVNGNLPVAHNAGDIRPGNDLKSRYLEPLKACIQKNKGSVYADRHKRLNLLIDCKTEGRATLAAIIDVLKQYPEITGNKRIRVVITGNRPHKDSLFMYPAFIWFDGELTNKYTGRNLARVALFSANFRNYAQWNGAGTPDAASEAALQQQIRYAHKLGKPIRFWGAPDTENAWKTFQRLGVDYINTDKIAELSQYLEANRF</sequence>
<evidence type="ECO:0000256" key="1">
    <source>
        <dbReference type="ARBA" id="ARBA00014286"/>
    </source>
</evidence>
<dbReference type="InterPro" id="IPR017946">
    <property type="entry name" value="PLC-like_Pdiesterase_TIM-brl"/>
</dbReference>
<evidence type="ECO:0000313" key="3">
    <source>
        <dbReference type="EMBL" id="SDC04135.1"/>
    </source>
</evidence>
<dbReference type="Gene3D" id="3.20.20.190">
    <property type="entry name" value="Phosphatidylinositol (PI) phosphodiesterase"/>
    <property type="match status" value="1"/>
</dbReference>
<proteinExistence type="predicted"/>
<gene>
    <name evidence="3" type="ORF">SAMN04487894_101173</name>
</gene>
<feature type="chain" id="PRO_5011695035" description="Altered inheritance of mitochondria protein 6" evidence="2">
    <location>
        <begin position="19"/>
        <end position="257"/>
    </location>
</feature>
<dbReference type="Pfam" id="PF13653">
    <property type="entry name" value="GDPD_2"/>
    <property type="match status" value="1"/>
</dbReference>
<evidence type="ECO:0000256" key="2">
    <source>
        <dbReference type="SAM" id="SignalP"/>
    </source>
</evidence>
<dbReference type="RefSeq" id="WP_090388144.1">
    <property type="nucleotide sequence ID" value="NZ_FMZO01000001.1"/>
</dbReference>
<protein>
    <recommendedName>
        <fullName evidence="1">Altered inheritance of mitochondria protein 6</fullName>
    </recommendedName>
</protein>
<name>A0A1G6IDQ6_NIADE</name>
<accession>A0A1G6IDQ6</accession>
<dbReference type="SUPFAM" id="SSF51695">
    <property type="entry name" value="PLC-like phosphodiesterases"/>
    <property type="match status" value="1"/>
</dbReference>
<dbReference type="AlphaFoldDB" id="A0A1G6IDQ6"/>
<dbReference type="GO" id="GO:0006629">
    <property type="term" value="P:lipid metabolic process"/>
    <property type="evidence" value="ECO:0007669"/>
    <property type="project" value="InterPro"/>
</dbReference>